<dbReference type="Proteomes" id="UP001596091">
    <property type="component" value="Unassembled WGS sequence"/>
</dbReference>
<dbReference type="EMBL" id="JBHSPH010000010">
    <property type="protein sequence ID" value="MFC5864541.1"/>
    <property type="molecule type" value="Genomic_DNA"/>
</dbReference>
<dbReference type="PRINTS" id="PR00080">
    <property type="entry name" value="SDRFAMILY"/>
</dbReference>
<sequence>MPFASEAGASSQRKVAIVTGGARRLGREIALTLARAGFDVAITYRTSKDDAEEITRAIRGFGVRSAAYAMDVRDEASVYGAIAAIAEEFGRIDVLVNNAAVFESVPLPEITVEQWDAIFAANTRGPFLVAREALPYLKAAHGRVVNIGSLGGSHAWATHGHYCASKAALHMLTQVMAKAFAPEVSVNCVAPGYIEIPKSESVADREAEHFSSKTPMRRNGSPEDVAEAVAFFATGPRFITGQILIVDGGLGL</sequence>
<dbReference type="GO" id="GO:0016491">
    <property type="term" value="F:oxidoreductase activity"/>
    <property type="evidence" value="ECO:0007669"/>
    <property type="project" value="UniProtKB-KW"/>
</dbReference>
<dbReference type="PROSITE" id="PS00061">
    <property type="entry name" value="ADH_SHORT"/>
    <property type="match status" value="1"/>
</dbReference>
<dbReference type="RefSeq" id="WP_263333018.1">
    <property type="nucleotide sequence ID" value="NZ_JAGSYH010000001.1"/>
</dbReference>
<evidence type="ECO:0000313" key="4">
    <source>
        <dbReference type="EMBL" id="MFC5864541.1"/>
    </source>
</evidence>
<evidence type="ECO:0000256" key="1">
    <source>
        <dbReference type="ARBA" id="ARBA00006484"/>
    </source>
</evidence>
<dbReference type="InterPro" id="IPR036291">
    <property type="entry name" value="NAD(P)-bd_dom_sf"/>
</dbReference>
<dbReference type="CDD" id="cd05233">
    <property type="entry name" value="SDR_c"/>
    <property type="match status" value="1"/>
</dbReference>
<reference evidence="5" key="1">
    <citation type="journal article" date="2019" name="Int. J. Syst. Evol. Microbiol.">
        <title>The Global Catalogue of Microorganisms (GCM) 10K type strain sequencing project: providing services to taxonomists for standard genome sequencing and annotation.</title>
        <authorList>
            <consortium name="The Broad Institute Genomics Platform"/>
            <consortium name="The Broad Institute Genome Sequencing Center for Infectious Disease"/>
            <person name="Wu L."/>
            <person name="Ma J."/>
        </authorList>
    </citation>
    <scope>NUCLEOTIDE SEQUENCE [LARGE SCALE GENOMIC DNA]</scope>
    <source>
        <strain evidence="5">JCM 4087</strain>
    </source>
</reference>
<evidence type="ECO:0000256" key="2">
    <source>
        <dbReference type="ARBA" id="ARBA00023002"/>
    </source>
</evidence>
<evidence type="ECO:0000259" key="3">
    <source>
        <dbReference type="SMART" id="SM00822"/>
    </source>
</evidence>
<proteinExistence type="inferred from homology"/>
<organism evidence="4 5">
    <name type="scientific">Acidicapsa dinghuensis</name>
    <dbReference type="NCBI Taxonomy" id="2218256"/>
    <lineage>
        <taxon>Bacteria</taxon>
        <taxon>Pseudomonadati</taxon>
        <taxon>Acidobacteriota</taxon>
        <taxon>Terriglobia</taxon>
        <taxon>Terriglobales</taxon>
        <taxon>Acidobacteriaceae</taxon>
        <taxon>Acidicapsa</taxon>
    </lineage>
</organism>
<dbReference type="EC" id="1.1.1.-" evidence="4"/>
<dbReference type="SUPFAM" id="SSF51735">
    <property type="entry name" value="NAD(P)-binding Rossmann-fold domains"/>
    <property type="match status" value="1"/>
</dbReference>
<evidence type="ECO:0000313" key="5">
    <source>
        <dbReference type="Proteomes" id="UP001596091"/>
    </source>
</evidence>
<dbReference type="PANTHER" id="PTHR43639">
    <property type="entry name" value="OXIDOREDUCTASE, SHORT-CHAIN DEHYDROGENASE/REDUCTASE FAMILY (AFU_ORTHOLOGUE AFUA_5G02870)"/>
    <property type="match status" value="1"/>
</dbReference>
<dbReference type="InterPro" id="IPR002347">
    <property type="entry name" value="SDR_fam"/>
</dbReference>
<dbReference type="PRINTS" id="PR00081">
    <property type="entry name" value="GDHRDH"/>
</dbReference>
<protein>
    <submittedName>
        <fullName evidence="4">SDR family NAD(P)-dependent oxidoreductase</fullName>
        <ecNumber evidence="4">1.1.1.-</ecNumber>
    </submittedName>
</protein>
<dbReference type="PANTHER" id="PTHR43639:SF1">
    <property type="entry name" value="SHORT-CHAIN DEHYDROGENASE_REDUCTASE FAMILY PROTEIN"/>
    <property type="match status" value="1"/>
</dbReference>
<name>A0ABW1EL04_9BACT</name>
<comment type="similarity">
    <text evidence="1">Belongs to the short-chain dehydrogenases/reductases (SDR) family.</text>
</comment>
<keyword evidence="5" id="KW-1185">Reference proteome</keyword>
<dbReference type="InterPro" id="IPR057326">
    <property type="entry name" value="KR_dom"/>
</dbReference>
<feature type="domain" description="Ketoreductase" evidence="3">
    <location>
        <begin position="14"/>
        <end position="193"/>
    </location>
</feature>
<accession>A0ABW1EL04</accession>
<keyword evidence="2 4" id="KW-0560">Oxidoreductase</keyword>
<dbReference type="SMART" id="SM00822">
    <property type="entry name" value="PKS_KR"/>
    <property type="match status" value="1"/>
</dbReference>
<dbReference type="InterPro" id="IPR020904">
    <property type="entry name" value="Sc_DH/Rdtase_CS"/>
</dbReference>
<dbReference type="Gene3D" id="3.40.50.720">
    <property type="entry name" value="NAD(P)-binding Rossmann-like Domain"/>
    <property type="match status" value="1"/>
</dbReference>
<dbReference type="Pfam" id="PF13561">
    <property type="entry name" value="adh_short_C2"/>
    <property type="match status" value="1"/>
</dbReference>
<gene>
    <name evidence="4" type="ORF">ACFPT7_19695</name>
</gene>
<comment type="caution">
    <text evidence="4">The sequence shown here is derived from an EMBL/GenBank/DDBJ whole genome shotgun (WGS) entry which is preliminary data.</text>
</comment>